<dbReference type="FunFam" id="3.30.160.810:FF:000001">
    <property type="entry name" value="50S ribosomal protein L3"/>
    <property type="match status" value="1"/>
</dbReference>
<dbReference type="Proteomes" id="UP000177486">
    <property type="component" value="Unassembled WGS sequence"/>
</dbReference>
<keyword evidence="2 7" id="KW-0699">rRNA-binding</keyword>
<evidence type="ECO:0000256" key="6">
    <source>
        <dbReference type="ARBA" id="ARBA00035243"/>
    </source>
</evidence>
<keyword evidence="3 7" id="KW-0694">RNA-binding</keyword>
<protein>
    <recommendedName>
        <fullName evidence="6 7">Large ribosomal subunit protein uL3</fullName>
    </recommendedName>
</protein>
<feature type="region of interest" description="Disordered" evidence="8">
    <location>
        <begin position="130"/>
        <end position="162"/>
    </location>
</feature>
<proteinExistence type="inferred from homology"/>
<dbReference type="NCBIfam" id="TIGR03625">
    <property type="entry name" value="L3_bact"/>
    <property type="match status" value="1"/>
</dbReference>
<dbReference type="FunFam" id="2.40.30.10:FF:000004">
    <property type="entry name" value="50S ribosomal protein L3"/>
    <property type="match status" value="1"/>
</dbReference>
<comment type="caution">
    <text evidence="9">The sequence shown here is derived from an EMBL/GenBank/DDBJ whole genome shotgun (WGS) entry which is preliminary data.</text>
</comment>
<dbReference type="HAMAP" id="MF_01325_B">
    <property type="entry name" value="Ribosomal_uL3_B"/>
    <property type="match status" value="1"/>
</dbReference>
<evidence type="ECO:0000313" key="10">
    <source>
        <dbReference type="Proteomes" id="UP000177486"/>
    </source>
</evidence>
<evidence type="ECO:0000256" key="5">
    <source>
        <dbReference type="ARBA" id="ARBA00023274"/>
    </source>
</evidence>
<organism evidence="9 10">
    <name type="scientific">Candidatus Niyogibacteria bacterium RIFCSPLOWO2_01_FULL_45_48</name>
    <dbReference type="NCBI Taxonomy" id="1801724"/>
    <lineage>
        <taxon>Bacteria</taxon>
        <taxon>Candidatus Niyogiibacteriota</taxon>
    </lineage>
</organism>
<dbReference type="GO" id="GO:0019843">
    <property type="term" value="F:rRNA binding"/>
    <property type="evidence" value="ECO:0007669"/>
    <property type="project" value="UniProtKB-UniRule"/>
</dbReference>
<dbReference type="GO" id="GO:0006412">
    <property type="term" value="P:translation"/>
    <property type="evidence" value="ECO:0007669"/>
    <property type="project" value="UniProtKB-UniRule"/>
</dbReference>
<evidence type="ECO:0000256" key="3">
    <source>
        <dbReference type="ARBA" id="ARBA00022884"/>
    </source>
</evidence>
<dbReference type="AlphaFoldDB" id="A0A1G2EWH4"/>
<sequence length="215" mass="23146">MNFILGQKKEMLQIFTEDGRARPVTLIEAGPAVIIQLKTAEKDGYNAVQLGFGSKNPKNIKKPQTGHLKKTRNLNESAKTTDIRWLREFRVDSLDGFKVGDTINVGIFKEGDVVKVSAVSKGKGFQGVVKRHGFHGGPRTHGQKHSEREPGSIGGGGRAGGRVAKGMRMAGRTGGQRVTLHNLEALKIDTDNNAILVSGAVPGSRGTLVEIISQK</sequence>
<keyword evidence="5 7" id="KW-0687">Ribonucleoprotein</keyword>
<dbReference type="Pfam" id="PF00297">
    <property type="entry name" value="Ribosomal_L3"/>
    <property type="match status" value="1"/>
</dbReference>
<reference evidence="9 10" key="1">
    <citation type="journal article" date="2016" name="Nat. Commun.">
        <title>Thousands of microbial genomes shed light on interconnected biogeochemical processes in an aquifer system.</title>
        <authorList>
            <person name="Anantharaman K."/>
            <person name="Brown C.T."/>
            <person name="Hug L.A."/>
            <person name="Sharon I."/>
            <person name="Castelle C.J."/>
            <person name="Probst A.J."/>
            <person name="Thomas B.C."/>
            <person name="Singh A."/>
            <person name="Wilkins M.J."/>
            <person name="Karaoz U."/>
            <person name="Brodie E.L."/>
            <person name="Williams K.H."/>
            <person name="Hubbard S.S."/>
            <person name="Banfield J.F."/>
        </authorList>
    </citation>
    <scope>NUCLEOTIDE SEQUENCE [LARGE SCALE GENOMIC DNA]</scope>
</reference>
<dbReference type="InterPro" id="IPR009000">
    <property type="entry name" value="Transl_B-barrel_sf"/>
</dbReference>
<dbReference type="GO" id="GO:0022625">
    <property type="term" value="C:cytosolic large ribosomal subunit"/>
    <property type="evidence" value="ECO:0007669"/>
    <property type="project" value="TreeGrafter"/>
</dbReference>
<accession>A0A1G2EWH4</accession>
<dbReference type="PANTHER" id="PTHR11229">
    <property type="entry name" value="50S RIBOSOMAL PROTEIN L3"/>
    <property type="match status" value="1"/>
</dbReference>
<dbReference type="Gene3D" id="2.40.30.10">
    <property type="entry name" value="Translation factors"/>
    <property type="match status" value="1"/>
</dbReference>
<comment type="subunit">
    <text evidence="7">Part of the 50S ribosomal subunit. Forms a cluster with proteins L14 and L19.</text>
</comment>
<dbReference type="EMBL" id="MHMQ01000027">
    <property type="protein sequence ID" value="OGZ30067.1"/>
    <property type="molecule type" value="Genomic_DNA"/>
</dbReference>
<name>A0A1G2EWH4_9BACT</name>
<dbReference type="Gene3D" id="3.30.160.810">
    <property type="match status" value="1"/>
</dbReference>
<evidence type="ECO:0000313" key="9">
    <source>
        <dbReference type="EMBL" id="OGZ30067.1"/>
    </source>
</evidence>
<keyword evidence="4 7" id="KW-0689">Ribosomal protein</keyword>
<evidence type="ECO:0000256" key="8">
    <source>
        <dbReference type="SAM" id="MobiDB-lite"/>
    </source>
</evidence>
<evidence type="ECO:0000256" key="7">
    <source>
        <dbReference type="HAMAP-Rule" id="MF_01325"/>
    </source>
</evidence>
<comment type="function">
    <text evidence="7">One of the primary rRNA binding proteins, it binds directly near the 3'-end of the 23S rRNA, where it nucleates assembly of the 50S subunit.</text>
</comment>
<evidence type="ECO:0000256" key="2">
    <source>
        <dbReference type="ARBA" id="ARBA00022730"/>
    </source>
</evidence>
<dbReference type="SUPFAM" id="SSF50447">
    <property type="entry name" value="Translation proteins"/>
    <property type="match status" value="1"/>
</dbReference>
<dbReference type="PANTHER" id="PTHR11229:SF16">
    <property type="entry name" value="LARGE RIBOSOMAL SUBUNIT PROTEIN UL3C"/>
    <property type="match status" value="1"/>
</dbReference>
<dbReference type="GO" id="GO:0003735">
    <property type="term" value="F:structural constituent of ribosome"/>
    <property type="evidence" value="ECO:0007669"/>
    <property type="project" value="UniProtKB-UniRule"/>
</dbReference>
<evidence type="ECO:0000256" key="4">
    <source>
        <dbReference type="ARBA" id="ARBA00022980"/>
    </source>
</evidence>
<dbReference type="InterPro" id="IPR019927">
    <property type="entry name" value="Ribosomal_uL3_bac/org-type"/>
</dbReference>
<gene>
    <name evidence="7" type="primary">rplC</name>
    <name evidence="9" type="ORF">A2931_04040</name>
</gene>
<evidence type="ECO:0000256" key="1">
    <source>
        <dbReference type="ARBA" id="ARBA00006540"/>
    </source>
</evidence>
<dbReference type="InterPro" id="IPR000597">
    <property type="entry name" value="Ribosomal_uL3"/>
</dbReference>
<comment type="similarity">
    <text evidence="1 7">Belongs to the universal ribosomal protein uL3 family.</text>
</comment>